<evidence type="ECO:0000313" key="1">
    <source>
        <dbReference type="EMBL" id="KAK2649794.1"/>
    </source>
</evidence>
<dbReference type="EMBL" id="JANJYI010000005">
    <property type="protein sequence ID" value="KAK2649794.1"/>
    <property type="molecule type" value="Genomic_DNA"/>
</dbReference>
<protein>
    <submittedName>
        <fullName evidence="1">Uncharacterized protein</fullName>
    </submittedName>
</protein>
<gene>
    <name evidence="1" type="ORF">Ddye_017283</name>
</gene>
<dbReference type="Proteomes" id="UP001280121">
    <property type="component" value="Unassembled WGS sequence"/>
</dbReference>
<evidence type="ECO:0000313" key="2">
    <source>
        <dbReference type="Proteomes" id="UP001280121"/>
    </source>
</evidence>
<keyword evidence="2" id="KW-1185">Reference proteome</keyword>
<organism evidence="1 2">
    <name type="scientific">Dipteronia dyeriana</name>
    <dbReference type="NCBI Taxonomy" id="168575"/>
    <lineage>
        <taxon>Eukaryota</taxon>
        <taxon>Viridiplantae</taxon>
        <taxon>Streptophyta</taxon>
        <taxon>Embryophyta</taxon>
        <taxon>Tracheophyta</taxon>
        <taxon>Spermatophyta</taxon>
        <taxon>Magnoliopsida</taxon>
        <taxon>eudicotyledons</taxon>
        <taxon>Gunneridae</taxon>
        <taxon>Pentapetalae</taxon>
        <taxon>rosids</taxon>
        <taxon>malvids</taxon>
        <taxon>Sapindales</taxon>
        <taxon>Sapindaceae</taxon>
        <taxon>Hippocastanoideae</taxon>
        <taxon>Acereae</taxon>
        <taxon>Dipteronia</taxon>
    </lineage>
</organism>
<comment type="caution">
    <text evidence="1">The sequence shown here is derived from an EMBL/GenBank/DDBJ whole genome shotgun (WGS) entry which is preliminary data.</text>
</comment>
<proteinExistence type="predicted"/>
<accession>A0AAD9U8W3</accession>
<reference evidence="1" key="1">
    <citation type="journal article" date="2023" name="Plant J.">
        <title>Genome sequences and population genomics provide insights into the demographic history, inbreeding, and mutation load of two 'living fossil' tree species of Dipteronia.</title>
        <authorList>
            <person name="Feng Y."/>
            <person name="Comes H.P."/>
            <person name="Chen J."/>
            <person name="Zhu S."/>
            <person name="Lu R."/>
            <person name="Zhang X."/>
            <person name="Li P."/>
            <person name="Qiu J."/>
            <person name="Olsen K.M."/>
            <person name="Qiu Y."/>
        </authorList>
    </citation>
    <scope>NUCLEOTIDE SEQUENCE</scope>
    <source>
        <strain evidence="1">KIB01</strain>
    </source>
</reference>
<dbReference type="AlphaFoldDB" id="A0AAD9U8W3"/>
<name>A0AAD9U8W3_9ROSI</name>
<sequence length="118" mass="13464">MSQVTQAMKPTDNVVVDSLELTEVAFAKKLKMHHRLEEKGSIVIKFSPEAFLSQLFLKKYVKNLSKKVSILISSNSKLKRELKEAKSTMTEAKRASKVAIDKLVGLEDEDYRLKAYFK</sequence>